<feature type="transmembrane region" description="Helical" evidence="1">
    <location>
        <begin position="6"/>
        <end position="26"/>
    </location>
</feature>
<keyword evidence="1" id="KW-0472">Membrane</keyword>
<keyword evidence="1" id="KW-0812">Transmembrane</keyword>
<evidence type="ECO:0000313" key="2">
    <source>
        <dbReference type="EMBL" id="KKN11574.1"/>
    </source>
</evidence>
<accession>A0A0F9N0T8</accession>
<reference evidence="2" key="1">
    <citation type="journal article" date="2015" name="Nature">
        <title>Complex archaea that bridge the gap between prokaryotes and eukaryotes.</title>
        <authorList>
            <person name="Spang A."/>
            <person name="Saw J.H."/>
            <person name="Jorgensen S.L."/>
            <person name="Zaremba-Niedzwiedzka K."/>
            <person name="Martijn J."/>
            <person name="Lind A.E."/>
            <person name="van Eijk R."/>
            <person name="Schleper C."/>
            <person name="Guy L."/>
            <person name="Ettema T.J."/>
        </authorList>
    </citation>
    <scope>NUCLEOTIDE SEQUENCE</scope>
</reference>
<dbReference type="EMBL" id="LAZR01004121">
    <property type="protein sequence ID" value="KKN11574.1"/>
    <property type="molecule type" value="Genomic_DNA"/>
</dbReference>
<proteinExistence type="predicted"/>
<feature type="transmembrane region" description="Helical" evidence="1">
    <location>
        <begin position="38"/>
        <end position="62"/>
    </location>
</feature>
<comment type="caution">
    <text evidence="2">The sequence shown here is derived from an EMBL/GenBank/DDBJ whole genome shotgun (WGS) entry which is preliminary data.</text>
</comment>
<evidence type="ECO:0000256" key="1">
    <source>
        <dbReference type="SAM" id="Phobius"/>
    </source>
</evidence>
<gene>
    <name evidence="2" type="ORF">LCGC14_1025240</name>
</gene>
<keyword evidence="1" id="KW-1133">Transmembrane helix</keyword>
<sequence>MLELLGYIFLYLIIGVVLLPFYMIAARLEVTKYGKKNLAVAIIFWPIVNTFLFVIALVGGWIELKNHL</sequence>
<organism evidence="2">
    <name type="scientific">marine sediment metagenome</name>
    <dbReference type="NCBI Taxonomy" id="412755"/>
    <lineage>
        <taxon>unclassified sequences</taxon>
        <taxon>metagenomes</taxon>
        <taxon>ecological metagenomes</taxon>
    </lineage>
</organism>
<dbReference type="AlphaFoldDB" id="A0A0F9N0T8"/>
<name>A0A0F9N0T8_9ZZZZ</name>
<protein>
    <submittedName>
        <fullName evidence="2">Uncharacterized protein</fullName>
    </submittedName>
</protein>